<evidence type="ECO:0000256" key="1">
    <source>
        <dbReference type="SAM" id="MobiDB-lite"/>
    </source>
</evidence>
<feature type="compositionally biased region" description="Basic and acidic residues" evidence="1">
    <location>
        <begin position="50"/>
        <end position="61"/>
    </location>
</feature>
<reference evidence="2 3" key="1">
    <citation type="submission" date="2016-02" db="EMBL/GenBank/DDBJ databases">
        <title>Genome analysis of coral dinoflagellate symbionts highlights evolutionary adaptations to a symbiotic lifestyle.</title>
        <authorList>
            <person name="Aranda M."/>
            <person name="Li Y."/>
            <person name="Liew Y.J."/>
            <person name="Baumgarten S."/>
            <person name="Simakov O."/>
            <person name="Wilson M."/>
            <person name="Piel J."/>
            <person name="Ashoor H."/>
            <person name="Bougouffa S."/>
            <person name="Bajic V.B."/>
            <person name="Ryu T."/>
            <person name="Ravasi T."/>
            <person name="Bayer T."/>
            <person name="Micklem G."/>
            <person name="Kim H."/>
            <person name="Bhak J."/>
            <person name="Lajeunesse T.C."/>
            <person name="Voolstra C.R."/>
        </authorList>
    </citation>
    <scope>NUCLEOTIDE SEQUENCE [LARGE SCALE GENOMIC DNA]</scope>
    <source>
        <strain evidence="2 3">CCMP2467</strain>
    </source>
</reference>
<feature type="region of interest" description="Disordered" evidence="1">
    <location>
        <begin position="28"/>
        <end position="72"/>
    </location>
</feature>
<evidence type="ECO:0000313" key="2">
    <source>
        <dbReference type="EMBL" id="OLP73947.1"/>
    </source>
</evidence>
<keyword evidence="3" id="KW-1185">Reference proteome</keyword>
<protein>
    <submittedName>
        <fullName evidence="2">Uncharacterized protein</fullName>
    </submittedName>
</protein>
<organism evidence="2 3">
    <name type="scientific">Symbiodinium microadriaticum</name>
    <name type="common">Dinoflagellate</name>
    <name type="synonym">Zooxanthella microadriatica</name>
    <dbReference type="NCBI Taxonomy" id="2951"/>
    <lineage>
        <taxon>Eukaryota</taxon>
        <taxon>Sar</taxon>
        <taxon>Alveolata</taxon>
        <taxon>Dinophyceae</taxon>
        <taxon>Suessiales</taxon>
        <taxon>Symbiodiniaceae</taxon>
        <taxon>Symbiodinium</taxon>
    </lineage>
</organism>
<sequence>MLAPNPRLNVAGGSGASSSSLWMRLSHLARDPTPEVPQGIESRVLTTNDGDDHASPRRHDDEHDDEAGDMMT</sequence>
<comment type="caution">
    <text evidence="2">The sequence shown here is derived from an EMBL/GenBank/DDBJ whole genome shotgun (WGS) entry which is preliminary data.</text>
</comment>
<name>A0A1Q9BTF1_SYMMI</name>
<evidence type="ECO:0000313" key="3">
    <source>
        <dbReference type="Proteomes" id="UP000186817"/>
    </source>
</evidence>
<dbReference type="Proteomes" id="UP000186817">
    <property type="component" value="Unassembled WGS sequence"/>
</dbReference>
<proteinExistence type="predicted"/>
<dbReference type="EMBL" id="LSRX01004490">
    <property type="protein sequence ID" value="OLP73947.1"/>
    <property type="molecule type" value="Genomic_DNA"/>
</dbReference>
<accession>A0A1Q9BTF1</accession>
<gene>
    <name evidence="2" type="ORF">AK812_SmicGene46660</name>
</gene>
<feature type="compositionally biased region" description="Acidic residues" evidence="1">
    <location>
        <begin position="62"/>
        <end position="72"/>
    </location>
</feature>
<dbReference type="AlphaFoldDB" id="A0A1Q9BTF1"/>